<evidence type="ECO:0000313" key="2">
    <source>
        <dbReference type="Proteomes" id="UP000290602"/>
    </source>
</evidence>
<organism evidence="1 2">
    <name type="scientific">Levilactobacillus suantsaii</name>
    <dbReference type="NCBI Taxonomy" id="2292255"/>
    <lineage>
        <taxon>Bacteria</taxon>
        <taxon>Bacillati</taxon>
        <taxon>Bacillota</taxon>
        <taxon>Bacilli</taxon>
        <taxon>Lactobacillales</taxon>
        <taxon>Lactobacillaceae</taxon>
        <taxon>Levilactobacillus</taxon>
    </lineage>
</organism>
<reference evidence="1 2" key="1">
    <citation type="submission" date="2018-08" db="EMBL/GenBank/DDBJ databases">
        <title>Lactobacillus suantsai sp. nov., isolated from traditional fermented suan-tsai in Taiwan.</title>
        <authorList>
            <person name="Huang C.-H."/>
        </authorList>
    </citation>
    <scope>NUCLEOTIDE SEQUENCE [LARGE SCALE GENOMIC DNA]</scope>
    <source>
        <strain evidence="1 2">BCRC 12945</strain>
    </source>
</reference>
<comment type="caution">
    <text evidence="1">The sequence shown here is derived from an EMBL/GenBank/DDBJ whole genome shotgun (WGS) entry which is preliminary data.</text>
</comment>
<name>A0A4Q0VIM7_9LACO</name>
<dbReference type="RefSeq" id="WP_129032387.1">
    <property type="nucleotide sequence ID" value="NZ_CP059603.1"/>
</dbReference>
<sequence>MEPRWNNTTPALRDKVTHREMLVLSDLRVQDITQQVDASDVALDWEHTILLKNLPSDGKTRRGRTIVWNDLSGFLLVTASPNNLIDRLSRDNLVSRLDMQAYLQVCQGKNPVPYVVGDFRLIAVGTQQKEQYDWINLKYFQTMIPFKRKRERDQALVMLTNGEQLLIEDTASRMTNRKTTADKIFALQLNQAKHDFQLYRPNEGLSQRNYTTLQAFQLEKIGQVIEHVVPRLRKLLTAKEWSDLVTAIERNQRIPEDMRVQPPKPDDSAAKKPVKHDPKKSPKPHQWDQQKDPKKHGNQDEAGD</sequence>
<dbReference type="EMBL" id="QXIL01000008">
    <property type="protein sequence ID" value="RXI78720.1"/>
    <property type="molecule type" value="Genomic_DNA"/>
</dbReference>
<keyword evidence="2" id="KW-1185">Reference proteome</keyword>
<accession>A0A4Q0VIM7</accession>
<dbReference type="OrthoDB" id="2324158at2"/>
<dbReference type="Proteomes" id="UP000290602">
    <property type="component" value="Unassembled WGS sequence"/>
</dbReference>
<protein>
    <submittedName>
        <fullName evidence="1">Uncharacterized protein</fullName>
    </submittedName>
</protein>
<dbReference type="AlphaFoldDB" id="A0A4Q0VIM7"/>
<proteinExistence type="predicted"/>
<gene>
    <name evidence="1" type="ORF">DXH47_05645</name>
</gene>
<evidence type="ECO:0000313" key="1">
    <source>
        <dbReference type="EMBL" id="RXI78720.1"/>
    </source>
</evidence>